<accession>A0A392QKJ3</accession>
<dbReference type="EMBL" id="LXQA010141223">
    <property type="protein sequence ID" value="MCI24404.1"/>
    <property type="molecule type" value="Genomic_DNA"/>
</dbReference>
<comment type="caution">
    <text evidence="1">The sequence shown here is derived from an EMBL/GenBank/DDBJ whole genome shotgun (WGS) entry which is preliminary data.</text>
</comment>
<dbReference type="AlphaFoldDB" id="A0A392QKJ3"/>
<dbReference type="Proteomes" id="UP000265520">
    <property type="component" value="Unassembled WGS sequence"/>
</dbReference>
<reference evidence="1 2" key="1">
    <citation type="journal article" date="2018" name="Front. Plant Sci.">
        <title>Red Clover (Trifolium pratense) and Zigzag Clover (T. medium) - A Picture of Genomic Similarities and Differences.</title>
        <authorList>
            <person name="Dluhosova J."/>
            <person name="Istvanek J."/>
            <person name="Nedelnik J."/>
            <person name="Repkova J."/>
        </authorList>
    </citation>
    <scope>NUCLEOTIDE SEQUENCE [LARGE SCALE GENOMIC DNA]</scope>
    <source>
        <strain evidence="2">cv. 10/8</strain>
        <tissue evidence="1">Leaf</tissue>
    </source>
</reference>
<evidence type="ECO:0000313" key="1">
    <source>
        <dbReference type="EMBL" id="MCI24404.1"/>
    </source>
</evidence>
<organism evidence="1 2">
    <name type="scientific">Trifolium medium</name>
    <dbReference type="NCBI Taxonomy" id="97028"/>
    <lineage>
        <taxon>Eukaryota</taxon>
        <taxon>Viridiplantae</taxon>
        <taxon>Streptophyta</taxon>
        <taxon>Embryophyta</taxon>
        <taxon>Tracheophyta</taxon>
        <taxon>Spermatophyta</taxon>
        <taxon>Magnoliopsida</taxon>
        <taxon>eudicotyledons</taxon>
        <taxon>Gunneridae</taxon>
        <taxon>Pentapetalae</taxon>
        <taxon>rosids</taxon>
        <taxon>fabids</taxon>
        <taxon>Fabales</taxon>
        <taxon>Fabaceae</taxon>
        <taxon>Papilionoideae</taxon>
        <taxon>50 kb inversion clade</taxon>
        <taxon>NPAAA clade</taxon>
        <taxon>Hologalegina</taxon>
        <taxon>IRL clade</taxon>
        <taxon>Trifolieae</taxon>
        <taxon>Trifolium</taxon>
    </lineage>
</organism>
<name>A0A392QKJ3_9FABA</name>
<protein>
    <submittedName>
        <fullName evidence="1">Uncharacterized protein</fullName>
    </submittedName>
</protein>
<evidence type="ECO:0000313" key="2">
    <source>
        <dbReference type="Proteomes" id="UP000265520"/>
    </source>
</evidence>
<proteinExistence type="predicted"/>
<sequence>MILSPHTIAYFQRAIADSEQRKQGYERQIRDLKMSKDFRVAFGSQATDDIDAQISELENKVYVAQLSINSSTEALAEHYNRHDRGGRRGG</sequence>
<keyword evidence="2" id="KW-1185">Reference proteome</keyword>